<feature type="domain" description="DUF4268" evidence="1">
    <location>
        <begin position="7"/>
        <end position="103"/>
    </location>
</feature>
<evidence type="ECO:0000313" key="2">
    <source>
        <dbReference type="EMBL" id="RAP03211.1"/>
    </source>
</evidence>
<comment type="caution">
    <text evidence="2">The sequence shown here is derived from an EMBL/GenBank/DDBJ whole genome shotgun (WGS) entry which is preliminary data.</text>
</comment>
<dbReference type="Pfam" id="PF14088">
    <property type="entry name" value="DUF4268"/>
    <property type="match status" value="1"/>
</dbReference>
<evidence type="ECO:0000313" key="3">
    <source>
        <dbReference type="Proteomes" id="UP000248557"/>
    </source>
</evidence>
<sequence>MKLSNVKKSLAHLSLKINTQKKHILTQIWIKNNNELFEYLFTNKETIEEELGFELFWRNKENNKSSTIGIRRNIDSIKKDNWDEYIKWHIDMGEKFNKVFTPIIKEFENEHC</sequence>
<proteinExistence type="predicted"/>
<evidence type="ECO:0000259" key="1">
    <source>
        <dbReference type="Pfam" id="PF14088"/>
    </source>
</evidence>
<accession>A0A328PYW3</accession>
<reference evidence="2 3" key="1">
    <citation type="submission" date="2017-05" db="EMBL/GenBank/DDBJ databases">
        <title>Host range expansion of the Methanosphaera genus to humans and monogastric animals involves recent and extensive reduction in genome content.</title>
        <authorList>
            <person name="Hoedt E.C."/>
            <person name="Volmer J.G."/>
            <person name="Parks D.H."/>
            <person name="Rosewarne C.P."/>
            <person name="Denman S.E."/>
            <person name="Mcsweeney C.S."/>
            <person name="O Cuiv P."/>
            <person name="Hugenholtz P."/>
            <person name="Tyson G.W."/>
            <person name="Morrison M."/>
        </authorList>
    </citation>
    <scope>NUCLEOTIDE SEQUENCE [LARGE SCALE GENOMIC DNA]</scope>
    <source>
        <strain evidence="2 3">PA5</strain>
    </source>
</reference>
<dbReference type="RefSeq" id="WP_112149474.1">
    <property type="nucleotide sequence ID" value="NZ_NGJK01000033.1"/>
</dbReference>
<dbReference type="InterPro" id="IPR025364">
    <property type="entry name" value="DUF4268"/>
</dbReference>
<gene>
    <name evidence="2" type="ORF">CA615_03520</name>
</gene>
<name>A0A328PYW3_9EURY</name>
<dbReference type="EMBL" id="NGJK01000033">
    <property type="protein sequence ID" value="RAP03211.1"/>
    <property type="molecule type" value="Genomic_DNA"/>
</dbReference>
<dbReference type="Proteomes" id="UP000248557">
    <property type="component" value="Unassembled WGS sequence"/>
</dbReference>
<dbReference type="AlphaFoldDB" id="A0A328PYW3"/>
<protein>
    <recommendedName>
        <fullName evidence="1">DUF4268 domain-containing protein</fullName>
    </recommendedName>
</protein>
<organism evidence="2 3">
    <name type="scientific">Methanosphaera stadtmanae</name>
    <dbReference type="NCBI Taxonomy" id="2317"/>
    <lineage>
        <taxon>Archaea</taxon>
        <taxon>Methanobacteriati</taxon>
        <taxon>Methanobacteriota</taxon>
        <taxon>Methanomada group</taxon>
        <taxon>Methanobacteria</taxon>
        <taxon>Methanobacteriales</taxon>
        <taxon>Methanobacteriaceae</taxon>
        <taxon>Methanosphaera</taxon>
    </lineage>
</organism>